<dbReference type="NCBIfam" id="NF005063">
    <property type="entry name" value="PRK06476.1"/>
    <property type="match status" value="1"/>
</dbReference>
<dbReference type="SUPFAM" id="SSF48179">
    <property type="entry name" value="6-phosphogluconate dehydrogenase C-terminal domain-like"/>
    <property type="match status" value="1"/>
</dbReference>
<evidence type="ECO:0000313" key="5">
    <source>
        <dbReference type="Proteomes" id="UP000194151"/>
    </source>
</evidence>
<keyword evidence="2" id="KW-0521">NADP</keyword>
<dbReference type="Gene3D" id="3.40.50.720">
    <property type="entry name" value="NAD(P)-binding Rossmann-like Domain"/>
    <property type="match status" value="1"/>
</dbReference>
<organism evidence="4 5">
    <name type="scientific">Bordetella genomosp. 8</name>
    <dbReference type="NCBI Taxonomy" id="1416806"/>
    <lineage>
        <taxon>Bacteria</taxon>
        <taxon>Pseudomonadati</taxon>
        <taxon>Pseudomonadota</taxon>
        <taxon>Betaproteobacteria</taxon>
        <taxon>Burkholderiales</taxon>
        <taxon>Alcaligenaceae</taxon>
        <taxon>Bordetella</taxon>
    </lineage>
</organism>
<evidence type="ECO:0000256" key="1">
    <source>
        <dbReference type="ARBA" id="ARBA00005525"/>
    </source>
</evidence>
<dbReference type="InterPro" id="IPR008927">
    <property type="entry name" value="6-PGluconate_DH-like_C_sf"/>
</dbReference>
<keyword evidence="5" id="KW-1185">Reference proteome</keyword>
<proteinExistence type="inferred from homology"/>
<accession>A0A1W6YUH2</accession>
<dbReference type="PIRSF" id="PIRSF000193">
    <property type="entry name" value="Pyrrol-5-carb_rd"/>
    <property type="match status" value="1"/>
</dbReference>
<dbReference type="GO" id="GO:0055129">
    <property type="term" value="P:L-proline biosynthetic process"/>
    <property type="evidence" value="ECO:0007669"/>
    <property type="project" value="TreeGrafter"/>
</dbReference>
<feature type="binding site" evidence="2">
    <location>
        <position position="57"/>
    </location>
    <ligand>
        <name>NADPH</name>
        <dbReference type="ChEBI" id="CHEBI:57783"/>
    </ligand>
</feature>
<feature type="binding site" evidence="2">
    <location>
        <begin position="70"/>
        <end position="73"/>
    </location>
    <ligand>
        <name>NADP(+)</name>
        <dbReference type="ChEBI" id="CHEBI:58349"/>
    </ligand>
</feature>
<sequence length="257" mass="27515">MLERIGFIGTGSITEAVIQGLAASPARPAQVVVSPRNAETAARLAARYSFVRVAADNQEVLDACDVVCLAVRPQIALDVLAGLRFARRHHVLSFIATFRMDRLATLLPGVARITRLAPLPMVARGLGTTIIHPADPLAARLFDQVGLGLEVADEAAFDVLFAATALMGSFFTMLHTQDEWLQAQGVEAATTRAYLASFYSGLSAVARDTDTPFAELAKEFSTRGGLNEQVIQDLAAQGAFDAVGPALDRILQRIRKA</sequence>
<name>A0A1W6YUH2_9BORD</name>
<dbReference type="STRING" id="1416806.CAL12_20725"/>
<dbReference type="RefSeq" id="WP_086068021.1">
    <property type="nucleotide sequence ID" value="NZ_CP021108.1"/>
</dbReference>
<dbReference type="Pfam" id="PF03807">
    <property type="entry name" value="F420_oxidored"/>
    <property type="match status" value="1"/>
</dbReference>
<gene>
    <name evidence="4" type="ORF">CAL12_20725</name>
</gene>
<dbReference type="KEGG" id="bgv:CAL12_20725"/>
<dbReference type="SUPFAM" id="SSF51735">
    <property type="entry name" value="NAD(P)-binding Rossmann-fold domains"/>
    <property type="match status" value="1"/>
</dbReference>
<comment type="similarity">
    <text evidence="1">Belongs to the pyrroline-5-carboxylate reductase family.</text>
</comment>
<dbReference type="PANTHER" id="PTHR11645">
    <property type="entry name" value="PYRROLINE-5-CARBOXYLATE REDUCTASE"/>
    <property type="match status" value="1"/>
</dbReference>
<evidence type="ECO:0000313" key="4">
    <source>
        <dbReference type="EMBL" id="ARP84661.1"/>
    </source>
</evidence>
<dbReference type="InterPro" id="IPR036291">
    <property type="entry name" value="NAD(P)-bd_dom_sf"/>
</dbReference>
<dbReference type="GO" id="GO:0004735">
    <property type="term" value="F:pyrroline-5-carboxylate reductase activity"/>
    <property type="evidence" value="ECO:0007669"/>
    <property type="project" value="InterPro"/>
</dbReference>
<dbReference type="EMBL" id="CP021108">
    <property type="protein sequence ID" value="ARP84661.1"/>
    <property type="molecule type" value="Genomic_DNA"/>
</dbReference>
<dbReference type="Proteomes" id="UP000194151">
    <property type="component" value="Chromosome"/>
</dbReference>
<dbReference type="InterPro" id="IPR028939">
    <property type="entry name" value="P5C_Rdtase_cat_N"/>
</dbReference>
<dbReference type="OrthoDB" id="4425838at2"/>
<dbReference type="AlphaFoldDB" id="A0A1W6YUH2"/>
<dbReference type="PANTHER" id="PTHR11645:SF13">
    <property type="entry name" value="PYRROLINE-5-CARBOXYLATE REDUCTASE CATALYTIC N-TERMINAL DOMAIN-CONTAINING PROTEIN"/>
    <property type="match status" value="1"/>
</dbReference>
<evidence type="ECO:0000256" key="2">
    <source>
        <dbReference type="PIRSR" id="PIRSR000193-1"/>
    </source>
</evidence>
<protein>
    <submittedName>
        <fullName evidence="4">Pyrroline-5-carboxylate reductase</fullName>
    </submittedName>
</protein>
<feature type="domain" description="Pyrroline-5-carboxylate reductase catalytic N-terminal" evidence="3">
    <location>
        <begin position="4"/>
        <end position="93"/>
    </location>
</feature>
<dbReference type="InterPro" id="IPR000304">
    <property type="entry name" value="Pyrroline-COOH_reductase"/>
</dbReference>
<reference evidence="4 5" key="1">
    <citation type="submission" date="2017-05" db="EMBL/GenBank/DDBJ databases">
        <title>Complete and WGS of Bordetella genogroups.</title>
        <authorList>
            <person name="Spilker T."/>
            <person name="LiPuma J."/>
        </authorList>
    </citation>
    <scope>NUCLEOTIDE SEQUENCE [LARGE SCALE GENOMIC DNA]</scope>
    <source>
        <strain evidence="4 5">AU19157</strain>
    </source>
</reference>
<evidence type="ECO:0000259" key="3">
    <source>
        <dbReference type="Pfam" id="PF03807"/>
    </source>
</evidence>